<dbReference type="SUPFAM" id="SSF52540">
    <property type="entry name" value="P-loop containing nucleoside triphosphate hydrolases"/>
    <property type="match status" value="2"/>
</dbReference>
<dbReference type="Gene3D" id="1.20.1060.20">
    <property type="match status" value="1"/>
</dbReference>
<dbReference type="RefSeq" id="WP_062373282.1">
    <property type="nucleotide sequence ID" value="NZ_CP007140.1"/>
</dbReference>
<dbReference type="GO" id="GO:0005737">
    <property type="term" value="C:cytoplasm"/>
    <property type="evidence" value="ECO:0007669"/>
    <property type="project" value="UniProtKB-SubCell"/>
</dbReference>
<dbReference type="InterPro" id="IPR010935">
    <property type="entry name" value="SMC_hinge"/>
</dbReference>
<evidence type="ECO:0000256" key="1">
    <source>
        <dbReference type="ARBA" id="ARBA00022490"/>
    </source>
</evidence>
<feature type="binding site" evidence="6">
    <location>
        <begin position="34"/>
        <end position="41"/>
    </location>
    <ligand>
        <name>ATP</name>
        <dbReference type="ChEBI" id="CHEBI:30616"/>
    </ligand>
</feature>
<dbReference type="Gene3D" id="3.30.70.1620">
    <property type="match status" value="1"/>
</dbReference>
<evidence type="ECO:0000256" key="3">
    <source>
        <dbReference type="ARBA" id="ARBA00022840"/>
    </source>
</evidence>
<keyword evidence="3 6" id="KW-0067">ATP-binding</keyword>
<evidence type="ECO:0000313" key="8">
    <source>
        <dbReference type="EMBL" id="AJC72360.1"/>
    </source>
</evidence>
<feature type="coiled-coil region" evidence="6">
    <location>
        <begin position="660"/>
        <end position="974"/>
    </location>
</feature>
<dbReference type="SMART" id="SM00968">
    <property type="entry name" value="SMC_hinge"/>
    <property type="match status" value="1"/>
</dbReference>
<dbReference type="GO" id="GO:0003677">
    <property type="term" value="F:DNA binding"/>
    <property type="evidence" value="ECO:0007669"/>
    <property type="project" value="UniProtKB-UniRule"/>
</dbReference>
<dbReference type="Gene3D" id="1.10.287.1490">
    <property type="match status" value="2"/>
</dbReference>
<keyword evidence="4 6" id="KW-0175">Coiled coil</keyword>
<dbReference type="InterPro" id="IPR024704">
    <property type="entry name" value="SMC"/>
</dbReference>
<comment type="similarity">
    <text evidence="6">Belongs to the SMC family.</text>
</comment>
<evidence type="ECO:0000313" key="9">
    <source>
        <dbReference type="Proteomes" id="UP000062043"/>
    </source>
</evidence>
<accession>A0A0X1KM91</accession>
<dbReference type="InterPro" id="IPR003395">
    <property type="entry name" value="RecF/RecN/SMC_N"/>
</dbReference>
<dbReference type="EMBL" id="CP007140">
    <property type="protein sequence ID" value="AJC72360.1"/>
    <property type="molecule type" value="Genomic_DNA"/>
</dbReference>
<dbReference type="OrthoDB" id="9143at2157"/>
<dbReference type="NCBIfam" id="TIGR02168">
    <property type="entry name" value="SMC_prok_B"/>
    <property type="match status" value="1"/>
</dbReference>
<dbReference type="Gene3D" id="3.40.50.300">
    <property type="entry name" value="P-loop containing nucleotide triphosphate hydrolases"/>
    <property type="match status" value="2"/>
</dbReference>
<proteinExistence type="inferred from homology"/>
<dbReference type="GO" id="GO:0005694">
    <property type="term" value="C:chromosome"/>
    <property type="evidence" value="ECO:0007669"/>
    <property type="project" value="InterPro"/>
</dbReference>
<dbReference type="NCBIfam" id="TIGR02169">
    <property type="entry name" value="SMC_prok_A"/>
    <property type="match status" value="1"/>
</dbReference>
<dbReference type="InterPro" id="IPR036277">
    <property type="entry name" value="SMC_hinge_sf"/>
</dbReference>
<comment type="subcellular location">
    <subcellularLocation>
        <location evidence="6">Cytoplasm</location>
    </subcellularLocation>
</comment>
<name>A0A0X1KM91_9EURY</name>
<dbReference type="GO" id="GO:0016887">
    <property type="term" value="F:ATP hydrolysis activity"/>
    <property type="evidence" value="ECO:0007669"/>
    <property type="project" value="InterPro"/>
</dbReference>
<dbReference type="GO" id="GO:0006260">
    <property type="term" value="P:DNA replication"/>
    <property type="evidence" value="ECO:0007669"/>
    <property type="project" value="UniProtKB-UniRule"/>
</dbReference>
<dbReference type="SUPFAM" id="SSF75553">
    <property type="entry name" value="Smc hinge domain"/>
    <property type="match status" value="1"/>
</dbReference>
<dbReference type="PANTHER" id="PTHR43977">
    <property type="entry name" value="STRUCTURAL MAINTENANCE OF CHROMOSOMES PROTEIN 3"/>
    <property type="match status" value="1"/>
</dbReference>
<evidence type="ECO:0000256" key="5">
    <source>
        <dbReference type="ARBA" id="ARBA00023125"/>
    </source>
</evidence>
<dbReference type="GO" id="GO:0007062">
    <property type="term" value="P:sister chromatid cohesion"/>
    <property type="evidence" value="ECO:0007669"/>
    <property type="project" value="InterPro"/>
</dbReference>
<dbReference type="GO" id="GO:0005524">
    <property type="term" value="F:ATP binding"/>
    <property type="evidence" value="ECO:0007669"/>
    <property type="project" value="UniProtKB-UniRule"/>
</dbReference>
<comment type="function">
    <text evidence="6">Required for chromosome condensation and partitioning.</text>
</comment>
<keyword evidence="5 6" id="KW-0238">DNA-binding</keyword>
<keyword evidence="2 6" id="KW-0547">Nucleotide-binding</keyword>
<comment type="domain">
    <text evidence="6">Contains large globular domains required for ATP hydrolysis at each terminus and a third globular domain forming a flexible hinge near the middle of the molecule. These domains are separated by coiled-coil structures.</text>
</comment>
<dbReference type="GO" id="GO:0007059">
    <property type="term" value="P:chromosome segregation"/>
    <property type="evidence" value="ECO:0007669"/>
    <property type="project" value="UniProtKB-UniRule"/>
</dbReference>
<dbReference type="Gene3D" id="1.20.5.4090">
    <property type="match status" value="1"/>
</dbReference>
<dbReference type="PATRIC" id="fig|1432656.3.peg.1861"/>
<dbReference type="STRING" id="1432656.X802_09545"/>
<evidence type="ECO:0000256" key="6">
    <source>
        <dbReference type="HAMAP-Rule" id="MF_01894"/>
    </source>
</evidence>
<dbReference type="HAMAP" id="MF_01894">
    <property type="entry name" value="Smc_prok"/>
    <property type="match status" value="1"/>
</dbReference>
<dbReference type="AlphaFoldDB" id="A0A0X1KM91"/>
<dbReference type="PIRSF" id="PIRSF005719">
    <property type="entry name" value="SMC"/>
    <property type="match status" value="1"/>
</dbReference>
<dbReference type="InterPro" id="IPR011890">
    <property type="entry name" value="SMC_prok"/>
</dbReference>
<dbReference type="Gene3D" id="1.20.120.330">
    <property type="entry name" value="Nucleotidyltransferases domain 2"/>
    <property type="match status" value="1"/>
</dbReference>
<dbReference type="Pfam" id="PF02463">
    <property type="entry name" value="SMC_N"/>
    <property type="match status" value="1"/>
</dbReference>
<dbReference type="GO" id="GO:0030261">
    <property type="term" value="P:chromosome condensation"/>
    <property type="evidence" value="ECO:0007669"/>
    <property type="project" value="InterPro"/>
</dbReference>
<dbReference type="InterPro" id="IPR027417">
    <property type="entry name" value="P-loop_NTPase"/>
</dbReference>
<evidence type="ECO:0000256" key="4">
    <source>
        <dbReference type="ARBA" id="ARBA00023054"/>
    </source>
</evidence>
<dbReference type="KEGG" id="tgy:X802_09545"/>
<evidence type="ECO:0000259" key="7">
    <source>
        <dbReference type="SMART" id="SM00968"/>
    </source>
</evidence>
<feature type="coiled-coil region" evidence="6">
    <location>
        <begin position="169"/>
        <end position="502"/>
    </location>
</feature>
<gene>
    <name evidence="6" type="primary">smc</name>
    <name evidence="8" type="ORF">X802_09545</name>
</gene>
<reference evidence="8 9" key="1">
    <citation type="submission" date="2014-01" db="EMBL/GenBank/DDBJ databases">
        <title>Genome sequencing of Thermococcus guaymasensis.</title>
        <authorList>
            <person name="Zhang X."/>
            <person name="Alvare G."/>
            <person name="Fristensky B."/>
            <person name="Chen L."/>
            <person name="Suen T."/>
            <person name="Chen Q."/>
            <person name="Ma K."/>
        </authorList>
    </citation>
    <scope>NUCLEOTIDE SEQUENCE [LARGE SCALE GENOMIC DNA]</scope>
    <source>
        <strain evidence="8 9">DSM 11113</strain>
    </source>
</reference>
<sequence>MPYIEKIEMKGFKSYGNRKVVVPLSKGFTAIVGANGSGKSNIGDAVLFVLGGLSAKAMRATRISDLIFAGNKAEPPAKYAEVTMYFNNEDRGFPIDEDEVVIKRRVYPDGRSTYWLNGKRATRSEILDLLSAAMISPEGYNLVLQGDITKFIKMNPTERRLIIDEISGIAEYDAKKEKALEELKKAEENLARVDLLIKEVKKQLDKLEKERNDALRYLDLKEKVERARVSLLLGEIKRLELLIEESKNRDSEIEGEIENLESELKSLVKEIISKERELNEVERELEEKSEDGILEVTRKISEVKSKIEMAKRNIENARREIEEDQRRLSKAKDELKKVSEEIEKSRNAIVRWKKRREKLLAEIKEKETVRNSLVVRLGEIDRSYAVAREEFDKVVAELEEAKKEMYTREAEIEKFQGEIERLKSSITRANLRRNVLNDSIAKLKSEIDEKRSELSNIDGKMARIEARIRRAEKELEEKTKKLKKIEPELAKAKEELIKAEAQKEVRGNRAVEFLKRSNIPGLYGTLGELITVGDGKYALAVEVALGGNYDNVVVEDDKVAEKAIKLLKEKKLGRLTFLPLNKIKPRSMREKPSLGVPAMDVVQYDPRFRNAVAYALGDTLIVEDMDEARSVGIGKVRMVTLGGELLERSGAITGGHYRPRGRLGINVDEIKVRVERLEREKEALEAEVNSLKVEVNGLRNELFELRMKKSEISKDLQVLQRDLDRLLAEDKGLKDEIAESESLIEKLTAKIEESKGEMAKLRGRIERLEKKREKLRKALDNPEARELNAKIREIEGEIAKLKEELSRVESKLESLESRINDELLPRKADLEEEIEGLVNRINALQANIKENEEAIKKFEAELEELKKAEENVKGELKELRDKRERLRNEIVELRAKKDELSAKLQELRINANTLKIKMGQYEAELEEKRAQLKHHDPKLVKSIKPNEIPEPEELGKLKEQIEAMEEEIRSLEPVNMKAIEDFEVVERRYLELSSKREQVLAEKESIEDFIAEIEGQKREVFMRTLEAIARNFSELFAKLSPGGSAKLILENPEDPFAGGLEIEAKPAGKDVKRIEAMSGGEKALTALAFVFAIQRYKPAPFYLFDEIDAHLDDANVKRVADLIKESSQSSQFIVITLRDVMMANADKIIGVSMRNGISRVVSLSLEKAMKILEEARKRSDAEHREMFGHLEG</sequence>
<dbReference type="Pfam" id="PF06470">
    <property type="entry name" value="SMC_hinge"/>
    <property type="match status" value="1"/>
</dbReference>
<dbReference type="GeneID" id="27135892"/>
<comment type="subunit">
    <text evidence="6">Homodimer.</text>
</comment>
<organism evidence="8 9">
    <name type="scientific">Thermococcus guaymasensis DSM 11113</name>
    <dbReference type="NCBI Taxonomy" id="1432656"/>
    <lineage>
        <taxon>Archaea</taxon>
        <taxon>Methanobacteriati</taxon>
        <taxon>Methanobacteriota</taxon>
        <taxon>Thermococci</taxon>
        <taxon>Thermococcales</taxon>
        <taxon>Thermococcaceae</taxon>
        <taxon>Thermococcus</taxon>
    </lineage>
</organism>
<keyword evidence="9" id="KW-1185">Reference proteome</keyword>
<protein>
    <recommendedName>
        <fullName evidence="6">Chromosome partition protein Smc</fullName>
    </recommendedName>
</protein>
<feature type="domain" description="SMC hinge" evidence="7">
    <location>
        <begin position="520"/>
        <end position="632"/>
    </location>
</feature>
<keyword evidence="1 6" id="KW-0963">Cytoplasm</keyword>
<evidence type="ECO:0000256" key="2">
    <source>
        <dbReference type="ARBA" id="ARBA00022741"/>
    </source>
</evidence>
<dbReference type="Proteomes" id="UP000062043">
    <property type="component" value="Chromosome"/>
</dbReference>